<evidence type="ECO:0000313" key="3">
    <source>
        <dbReference type="EMBL" id="MCG7977058.1"/>
    </source>
</evidence>
<evidence type="ECO:0000313" key="4">
    <source>
        <dbReference type="Proteomes" id="UP000886674"/>
    </source>
</evidence>
<dbReference type="Gene3D" id="1.20.140.160">
    <property type="match status" value="1"/>
</dbReference>
<dbReference type="Proteomes" id="UP000886674">
    <property type="component" value="Unassembled WGS sequence"/>
</dbReference>
<evidence type="ECO:0000259" key="1">
    <source>
        <dbReference type="Pfam" id="PF04542"/>
    </source>
</evidence>
<reference evidence="3" key="1">
    <citation type="journal article" date="2021" name="Proc. Natl. Acad. Sci. U.S.A.">
        <title>Global biogeography of chemosynthetic symbionts reveals both localized and globally distributed symbiont groups. .</title>
        <authorList>
            <person name="Osvatic J.T."/>
            <person name="Wilkins L.G.E."/>
            <person name="Leibrecht L."/>
            <person name="Leray M."/>
            <person name="Zauner S."/>
            <person name="Polzin J."/>
            <person name="Camacho Y."/>
            <person name="Gros O."/>
            <person name="van Gils J.A."/>
            <person name="Eisen J.A."/>
            <person name="Petersen J.M."/>
            <person name="Yuen B."/>
        </authorList>
    </citation>
    <scope>NUCLEOTIDE SEQUENCE</scope>
    <source>
        <strain evidence="3">MAGclacostrist055</strain>
    </source>
</reference>
<protein>
    <submittedName>
        <fullName evidence="3">Sigma-70 family RNA polymerase sigma factor</fullName>
    </submittedName>
</protein>
<evidence type="ECO:0000259" key="2">
    <source>
        <dbReference type="Pfam" id="PF04545"/>
    </source>
</evidence>
<comment type="caution">
    <text evidence="3">The sequence shown here is derived from an EMBL/GenBank/DDBJ whole genome shotgun (WGS) entry which is preliminary data.</text>
</comment>
<dbReference type="InterPro" id="IPR007630">
    <property type="entry name" value="RNA_pol_sigma70_r4"/>
</dbReference>
<dbReference type="SUPFAM" id="SSF88946">
    <property type="entry name" value="Sigma2 domain of RNA polymerase sigma factors"/>
    <property type="match status" value="1"/>
</dbReference>
<dbReference type="InterPro" id="IPR000943">
    <property type="entry name" value="RNA_pol_sigma70"/>
</dbReference>
<accession>A0A9E4NGW6</accession>
<dbReference type="InterPro" id="IPR013325">
    <property type="entry name" value="RNA_pol_sigma_r2"/>
</dbReference>
<dbReference type="GO" id="GO:0003700">
    <property type="term" value="F:DNA-binding transcription factor activity"/>
    <property type="evidence" value="ECO:0007669"/>
    <property type="project" value="InterPro"/>
</dbReference>
<dbReference type="Gene3D" id="1.10.1740.10">
    <property type="match status" value="1"/>
</dbReference>
<dbReference type="PRINTS" id="PR00046">
    <property type="entry name" value="SIGMA70FCT"/>
</dbReference>
<feature type="domain" description="RNA polymerase sigma-70 region 2" evidence="1">
    <location>
        <begin position="41"/>
        <end position="96"/>
    </location>
</feature>
<dbReference type="InterPro" id="IPR007627">
    <property type="entry name" value="RNA_pol_sigma70_r2"/>
</dbReference>
<dbReference type="CDD" id="cd06171">
    <property type="entry name" value="Sigma70_r4"/>
    <property type="match status" value="1"/>
</dbReference>
<dbReference type="InterPro" id="IPR013324">
    <property type="entry name" value="RNA_pol_sigma_r3/r4-like"/>
</dbReference>
<dbReference type="SUPFAM" id="SSF88659">
    <property type="entry name" value="Sigma3 and sigma4 domains of RNA polymerase sigma factors"/>
    <property type="match status" value="1"/>
</dbReference>
<dbReference type="Pfam" id="PF04545">
    <property type="entry name" value="Sigma70_r4"/>
    <property type="match status" value="1"/>
</dbReference>
<organism evidence="3 4">
    <name type="scientific">Candidatus Thiodiazotropha taylori</name>
    <dbReference type="NCBI Taxonomy" id="2792791"/>
    <lineage>
        <taxon>Bacteria</taxon>
        <taxon>Pseudomonadati</taxon>
        <taxon>Pseudomonadota</taxon>
        <taxon>Gammaproteobacteria</taxon>
        <taxon>Chromatiales</taxon>
        <taxon>Sedimenticolaceae</taxon>
        <taxon>Candidatus Thiodiazotropha</taxon>
    </lineage>
</organism>
<dbReference type="PANTHER" id="PTHR30385">
    <property type="entry name" value="SIGMA FACTOR F FLAGELLAR"/>
    <property type="match status" value="1"/>
</dbReference>
<dbReference type="NCBIfam" id="TIGR02937">
    <property type="entry name" value="sigma70-ECF"/>
    <property type="match status" value="1"/>
</dbReference>
<feature type="domain" description="RNA polymerase sigma-70 region 4" evidence="2">
    <location>
        <begin position="179"/>
        <end position="225"/>
    </location>
</feature>
<dbReference type="AlphaFoldDB" id="A0A9E4NGW6"/>
<gene>
    <name evidence="3" type="ORF">JAY77_02775</name>
</gene>
<dbReference type="InterPro" id="IPR014284">
    <property type="entry name" value="RNA_pol_sigma-70_dom"/>
</dbReference>
<proteinExistence type="predicted"/>
<dbReference type="EMBL" id="JAEPCR010000005">
    <property type="protein sequence ID" value="MCG7977058.1"/>
    <property type="molecule type" value="Genomic_DNA"/>
</dbReference>
<dbReference type="GO" id="GO:0006352">
    <property type="term" value="P:DNA-templated transcription initiation"/>
    <property type="evidence" value="ECO:0007669"/>
    <property type="project" value="InterPro"/>
</dbReference>
<dbReference type="Pfam" id="PF04542">
    <property type="entry name" value="Sigma70_r2"/>
    <property type="match status" value="1"/>
</dbReference>
<sequence>MDKEQERKLWLALGQDSDSTARLMLTEHYSYLAKVNAKHYYRIRPDDTVEYGDYLQYAMIGLLEAIQRYDPDRGASFSTYANYRIKGALLNGLEKATEKREQTAFLRRHQRARVESIVNELNHTGEDHFTDVVGLTIELALSFMLEDTGILLNEEVEADELFNGEVEKALANHLGTLVDNLPERERLIIRSHYFHGVAFDHLANLLEISKGRISQLHKRALQKIRLDYEMTQRLDKQF</sequence>
<name>A0A9E4NGW6_9GAMM</name>